<evidence type="ECO:0000256" key="1">
    <source>
        <dbReference type="SAM" id="MobiDB-lite"/>
    </source>
</evidence>
<dbReference type="InterPro" id="IPR032466">
    <property type="entry name" value="Metal_Hydrolase"/>
</dbReference>
<dbReference type="PANTHER" id="PTHR43135">
    <property type="entry name" value="ALPHA-D-RIBOSE 1-METHYLPHOSPHONATE 5-TRIPHOSPHATE DIPHOSPHATASE"/>
    <property type="match status" value="1"/>
</dbReference>
<accession>A0ABQ6LJC8</accession>
<dbReference type="NCBIfam" id="NF011984">
    <property type="entry name" value="PRK15446.1-5"/>
    <property type="match status" value="1"/>
</dbReference>
<feature type="compositionally biased region" description="Low complexity" evidence="1">
    <location>
        <begin position="9"/>
        <end position="18"/>
    </location>
</feature>
<dbReference type="SUPFAM" id="SSF51338">
    <property type="entry name" value="Composite domain of metallo-dependent hydrolases"/>
    <property type="match status" value="1"/>
</dbReference>
<sequence>MSSPTRLMAPPEGAAPSGMPGPEPEPGLAPRPAPPLVLANARLVLAGEVVRGSVALRDGVIADIAEGAGVPAGALDCDGATLIPGLVELHTDNLEKHLRPRPGVHWPRAAAVLAHDGEIAAAGMTTVFDSIRAGTLKTPFESHESVRYAREVADQIIRLRRQGALRIQHFLHIRAEICSHTVLEELDEFAGEALVRIVSVMDHSPGQRQFADEGKYRQYYQGRHGLSEAEMAEFTRYTKALSAERGPAHEAGIVARARTLGAALASHDDTTGDHVAQSVALGVRFAEFPTTLEAAQACKAAGVPVMMGAPNILRGGSHSGNVAAAELAAEGLLDILSSDYAPSALVMGAMKLAELTGDLPGAIATVTRAPAEAAGLGDRGEIAIGKRADLVLLRDLDGLAVVAGVWSGGAQIG</sequence>
<dbReference type="Gene3D" id="2.30.40.10">
    <property type="entry name" value="Urease, subunit C, domain 1"/>
    <property type="match status" value="1"/>
</dbReference>
<dbReference type="NCBIfam" id="NF011987">
    <property type="entry name" value="PRK15446.2-3"/>
    <property type="match status" value="1"/>
</dbReference>
<dbReference type="NCBIfam" id="NF011990">
    <property type="entry name" value="PRK15446.2-6"/>
    <property type="match status" value="1"/>
</dbReference>
<feature type="region of interest" description="Disordered" evidence="1">
    <location>
        <begin position="1"/>
        <end position="33"/>
    </location>
</feature>
<dbReference type="InterPro" id="IPR006680">
    <property type="entry name" value="Amidohydro-rel"/>
</dbReference>
<dbReference type="Gene3D" id="3.20.20.140">
    <property type="entry name" value="Metal-dependent hydrolases"/>
    <property type="match status" value="2"/>
</dbReference>
<feature type="domain" description="Amidohydrolase-related" evidence="2">
    <location>
        <begin position="252"/>
        <end position="409"/>
    </location>
</feature>
<dbReference type="SUPFAM" id="SSF51556">
    <property type="entry name" value="Metallo-dependent hydrolases"/>
    <property type="match status" value="1"/>
</dbReference>
<name>A0ABQ6LJC8_9RHOB</name>
<dbReference type="InterPro" id="IPR051781">
    <property type="entry name" value="Metallo-dep_Hydrolase"/>
</dbReference>
<dbReference type="InterPro" id="IPR012696">
    <property type="entry name" value="PhnM"/>
</dbReference>
<evidence type="ECO:0000313" key="4">
    <source>
        <dbReference type="Proteomes" id="UP001239909"/>
    </source>
</evidence>
<dbReference type="PANTHER" id="PTHR43135:SF3">
    <property type="entry name" value="ALPHA-D-RIBOSE 1-METHYLPHOSPHONATE 5-TRIPHOSPHATE DIPHOSPHATASE"/>
    <property type="match status" value="1"/>
</dbReference>
<dbReference type="EMBL" id="BSYI01000018">
    <property type="protein sequence ID" value="GMG83371.1"/>
    <property type="molecule type" value="Genomic_DNA"/>
</dbReference>
<dbReference type="InterPro" id="IPR011059">
    <property type="entry name" value="Metal-dep_hydrolase_composite"/>
</dbReference>
<reference evidence="3 4" key="1">
    <citation type="submission" date="2023-04" db="EMBL/GenBank/DDBJ databases">
        <title>Marinoamorphus aggregata gen. nov., sp. Nov., isolate from tissue of brittle star Ophioplocus japonicus.</title>
        <authorList>
            <person name="Kawano K."/>
            <person name="Sawayama S."/>
            <person name="Nakagawa S."/>
        </authorList>
    </citation>
    <scope>NUCLEOTIDE SEQUENCE [LARGE SCALE GENOMIC DNA]</scope>
    <source>
        <strain evidence="3 4">NKW23</strain>
    </source>
</reference>
<dbReference type="NCBIfam" id="TIGR02318">
    <property type="entry name" value="phosphono_phnM"/>
    <property type="match status" value="1"/>
</dbReference>
<gene>
    <name evidence="3" type="ORF">LNKW23_25840</name>
</gene>
<protein>
    <submittedName>
        <fullName evidence="3">Alpha-D-ribose 1-methylphosphonate 5-triphosphate diphosphatase</fullName>
    </submittedName>
</protein>
<dbReference type="Proteomes" id="UP001239909">
    <property type="component" value="Unassembled WGS sequence"/>
</dbReference>
<evidence type="ECO:0000313" key="3">
    <source>
        <dbReference type="EMBL" id="GMG83371.1"/>
    </source>
</evidence>
<dbReference type="NCBIfam" id="NF011981">
    <property type="entry name" value="PRK15446.1-2"/>
    <property type="match status" value="1"/>
</dbReference>
<keyword evidence="4" id="KW-1185">Reference proteome</keyword>
<organism evidence="3 4">
    <name type="scientific">Paralimibaculum aggregatum</name>
    <dbReference type="NCBI Taxonomy" id="3036245"/>
    <lineage>
        <taxon>Bacteria</taxon>
        <taxon>Pseudomonadati</taxon>
        <taxon>Pseudomonadota</taxon>
        <taxon>Alphaproteobacteria</taxon>
        <taxon>Rhodobacterales</taxon>
        <taxon>Paracoccaceae</taxon>
        <taxon>Paralimibaculum</taxon>
    </lineage>
</organism>
<proteinExistence type="predicted"/>
<comment type="caution">
    <text evidence="3">The sequence shown here is derived from an EMBL/GenBank/DDBJ whole genome shotgun (WGS) entry which is preliminary data.</text>
</comment>
<dbReference type="Pfam" id="PF01979">
    <property type="entry name" value="Amidohydro_1"/>
    <property type="match status" value="1"/>
</dbReference>
<dbReference type="PIRSF" id="PIRSF038971">
    <property type="entry name" value="PhnM"/>
    <property type="match status" value="1"/>
</dbReference>
<feature type="compositionally biased region" description="Pro residues" evidence="1">
    <location>
        <begin position="19"/>
        <end position="33"/>
    </location>
</feature>
<evidence type="ECO:0000259" key="2">
    <source>
        <dbReference type="Pfam" id="PF01979"/>
    </source>
</evidence>